<feature type="signal peptide" evidence="1">
    <location>
        <begin position="1"/>
        <end position="27"/>
    </location>
</feature>
<dbReference type="EMBL" id="OZ034813">
    <property type="protein sequence ID" value="CAL1352672.1"/>
    <property type="molecule type" value="Genomic_DNA"/>
</dbReference>
<feature type="chain" id="PRO_5043348548" description="Phytocyanin domain-containing protein" evidence="1">
    <location>
        <begin position="28"/>
        <end position="89"/>
    </location>
</feature>
<name>A0AAV2C8P8_9ROSI</name>
<sequence>MKGAIAILATTMVLFMFAAELMSPADAASYTVSWTYGAGSWPSGKSFNAGDVIVFKYPKGIHNVAAVSSGGYSACSAAGRRFTPPATTS</sequence>
<evidence type="ECO:0000313" key="3">
    <source>
        <dbReference type="EMBL" id="CAL1352672.1"/>
    </source>
</evidence>
<dbReference type="Proteomes" id="UP001497516">
    <property type="component" value="Chromosome 1"/>
</dbReference>
<dbReference type="AlphaFoldDB" id="A0AAV2C8P8"/>
<proteinExistence type="predicted"/>
<dbReference type="GO" id="GO:0009055">
    <property type="term" value="F:electron transfer activity"/>
    <property type="evidence" value="ECO:0007669"/>
    <property type="project" value="InterPro"/>
</dbReference>
<dbReference type="InterPro" id="IPR008972">
    <property type="entry name" value="Cupredoxin"/>
</dbReference>
<gene>
    <name evidence="3" type="ORF">LTRI10_LOCUS624</name>
</gene>
<evidence type="ECO:0000259" key="2">
    <source>
        <dbReference type="PROSITE" id="PS51485"/>
    </source>
</evidence>
<keyword evidence="1" id="KW-0732">Signal</keyword>
<dbReference type="Gene3D" id="2.60.40.420">
    <property type="entry name" value="Cupredoxins - blue copper proteins"/>
    <property type="match status" value="1"/>
</dbReference>
<dbReference type="PROSITE" id="PS51485">
    <property type="entry name" value="PHYTOCYANIN"/>
    <property type="match status" value="1"/>
</dbReference>
<keyword evidence="4" id="KW-1185">Reference proteome</keyword>
<reference evidence="3 4" key="1">
    <citation type="submission" date="2024-04" db="EMBL/GenBank/DDBJ databases">
        <authorList>
            <person name="Fracassetti M."/>
        </authorList>
    </citation>
    <scope>NUCLEOTIDE SEQUENCE [LARGE SCALE GENOMIC DNA]</scope>
</reference>
<dbReference type="SUPFAM" id="SSF49503">
    <property type="entry name" value="Cupredoxins"/>
    <property type="match status" value="1"/>
</dbReference>
<evidence type="ECO:0000256" key="1">
    <source>
        <dbReference type="SAM" id="SignalP"/>
    </source>
</evidence>
<dbReference type="Pfam" id="PF02298">
    <property type="entry name" value="Cu_bind_like"/>
    <property type="match status" value="1"/>
</dbReference>
<dbReference type="InterPro" id="IPR003245">
    <property type="entry name" value="Phytocyanin_dom"/>
</dbReference>
<evidence type="ECO:0000313" key="4">
    <source>
        <dbReference type="Proteomes" id="UP001497516"/>
    </source>
</evidence>
<feature type="domain" description="Phytocyanin" evidence="2">
    <location>
        <begin position="28"/>
        <end position="89"/>
    </location>
</feature>
<accession>A0AAV2C8P8</accession>
<organism evidence="3 4">
    <name type="scientific">Linum trigynum</name>
    <dbReference type="NCBI Taxonomy" id="586398"/>
    <lineage>
        <taxon>Eukaryota</taxon>
        <taxon>Viridiplantae</taxon>
        <taxon>Streptophyta</taxon>
        <taxon>Embryophyta</taxon>
        <taxon>Tracheophyta</taxon>
        <taxon>Spermatophyta</taxon>
        <taxon>Magnoliopsida</taxon>
        <taxon>eudicotyledons</taxon>
        <taxon>Gunneridae</taxon>
        <taxon>Pentapetalae</taxon>
        <taxon>rosids</taxon>
        <taxon>fabids</taxon>
        <taxon>Malpighiales</taxon>
        <taxon>Linaceae</taxon>
        <taxon>Linum</taxon>
    </lineage>
</organism>
<protein>
    <recommendedName>
        <fullName evidence="2">Phytocyanin domain-containing protein</fullName>
    </recommendedName>
</protein>